<dbReference type="Proteomes" id="UP001234297">
    <property type="component" value="Chromosome 5"/>
</dbReference>
<proteinExistence type="predicted"/>
<accession>A0ACC2M304</accession>
<reference evidence="1 2" key="1">
    <citation type="journal article" date="2022" name="Hortic Res">
        <title>A haplotype resolved chromosomal level avocado genome allows analysis of novel avocado genes.</title>
        <authorList>
            <person name="Nath O."/>
            <person name="Fletcher S.J."/>
            <person name="Hayward A."/>
            <person name="Shaw L.M."/>
            <person name="Masouleh A.K."/>
            <person name="Furtado A."/>
            <person name="Henry R.J."/>
            <person name="Mitter N."/>
        </authorList>
    </citation>
    <scope>NUCLEOTIDE SEQUENCE [LARGE SCALE GENOMIC DNA]</scope>
    <source>
        <strain evidence="2">cv. Hass</strain>
    </source>
</reference>
<name>A0ACC2M304_PERAE</name>
<protein>
    <submittedName>
        <fullName evidence="1">Uncharacterized protein</fullName>
    </submittedName>
</protein>
<dbReference type="EMBL" id="CM056813">
    <property type="protein sequence ID" value="KAJ8639572.1"/>
    <property type="molecule type" value="Genomic_DNA"/>
</dbReference>
<gene>
    <name evidence="1" type="ORF">MRB53_016266</name>
</gene>
<sequence length="96" mass="10649">MSTLELLAKTIGFIAIFKIPISLIKWVWIAFLRPSKNLKEYGSWALVTGSTDGIGKALACELASKGLHLIMVGRNPTKLKSLPRKCIKDTMEEDCK</sequence>
<keyword evidence="2" id="KW-1185">Reference proteome</keyword>
<comment type="caution">
    <text evidence="1">The sequence shown here is derived from an EMBL/GenBank/DDBJ whole genome shotgun (WGS) entry which is preliminary data.</text>
</comment>
<evidence type="ECO:0000313" key="1">
    <source>
        <dbReference type="EMBL" id="KAJ8639572.1"/>
    </source>
</evidence>
<evidence type="ECO:0000313" key="2">
    <source>
        <dbReference type="Proteomes" id="UP001234297"/>
    </source>
</evidence>
<organism evidence="1 2">
    <name type="scientific">Persea americana</name>
    <name type="common">Avocado</name>
    <dbReference type="NCBI Taxonomy" id="3435"/>
    <lineage>
        <taxon>Eukaryota</taxon>
        <taxon>Viridiplantae</taxon>
        <taxon>Streptophyta</taxon>
        <taxon>Embryophyta</taxon>
        <taxon>Tracheophyta</taxon>
        <taxon>Spermatophyta</taxon>
        <taxon>Magnoliopsida</taxon>
        <taxon>Magnoliidae</taxon>
        <taxon>Laurales</taxon>
        <taxon>Lauraceae</taxon>
        <taxon>Persea</taxon>
    </lineage>
</organism>